<protein>
    <submittedName>
        <fullName evidence="1">Uncharacterized protein</fullName>
    </submittedName>
</protein>
<reference evidence="1 2" key="1">
    <citation type="journal article" date="2020" name="Cell">
        <title>Large-Scale Comparative Analyses of Tick Genomes Elucidate Their Genetic Diversity and Vector Capacities.</title>
        <authorList>
            <consortium name="Tick Genome and Microbiome Consortium (TIGMIC)"/>
            <person name="Jia N."/>
            <person name="Wang J."/>
            <person name="Shi W."/>
            <person name="Du L."/>
            <person name="Sun Y."/>
            <person name="Zhan W."/>
            <person name="Jiang J.F."/>
            <person name="Wang Q."/>
            <person name="Zhang B."/>
            <person name="Ji P."/>
            <person name="Bell-Sakyi L."/>
            <person name="Cui X.M."/>
            <person name="Yuan T.T."/>
            <person name="Jiang B.G."/>
            <person name="Yang W.F."/>
            <person name="Lam T.T."/>
            <person name="Chang Q.C."/>
            <person name="Ding S.J."/>
            <person name="Wang X.J."/>
            <person name="Zhu J.G."/>
            <person name="Ruan X.D."/>
            <person name="Zhao L."/>
            <person name="Wei J.T."/>
            <person name="Ye R.Z."/>
            <person name="Que T.C."/>
            <person name="Du C.H."/>
            <person name="Zhou Y.H."/>
            <person name="Cheng J.X."/>
            <person name="Dai P.F."/>
            <person name="Guo W.B."/>
            <person name="Han X.H."/>
            <person name="Huang E.J."/>
            <person name="Li L.F."/>
            <person name="Wei W."/>
            <person name="Gao Y.C."/>
            <person name="Liu J.Z."/>
            <person name="Shao H.Z."/>
            <person name="Wang X."/>
            <person name="Wang C.C."/>
            <person name="Yang T.C."/>
            <person name="Huo Q.B."/>
            <person name="Li W."/>
            <person name="Chen H.Y."/>
            <person name="Chen S.E."/>
            <person name="Zhou L.G."/>
            <person name="Ni X.B."/>
            <person name="Tian J.H."/>
            <person name="Sheng Y."/>
            <person name="Liu T."/>
            <person name="Pan Y.S."/>
            <person name="Xia L.Y."/>
            <person name="Li J."/>
            <person name="Zhao F."/>
            <person name="Cao W.C."/>
        </authorList>
    </citation>
    <scope>NUCLEOTIDE SEQUENCE [LARGE SCALE GENOMIC DNA]</scope>
    <source>
        <strain evidence="1">Iper-2018</strain>
    </source>
</reference>
<sequence length="147" mass="16658">MLATGRSTDLLKVAFHSGVVLSIAAPTFLLWAAWRVLTGVAAMPHHLYQAGDDLVFNFYQRVLIILIEDIVGCKVFFHGDMSDVVRKKERAFYVVNHQSTFDWVAVNIFAERTGSPGQLRYIIKQSLQSVPLYGFYFYQVDARVSPL</sequence>
<accession>A0AC60PEX9</accession>
<dbReference type="EMBL" id="JABSTQ010010724">
    <property type="protein sequence ID" value="KAG0418612.1"/>
    <property type="molecule type" value="Genomic_DNA"/>
</dbReference>
<organism evidence="1 2">
    <name type="scientific">Ixodes persulcatus</name>
    <name type="common">Taiga tick</name>
    <dbReference type="NCBI Taxonomy" id="34615"/>
    <lineage>
        <taxon>Eukaryota</taxon>
        <taxon>Metazoa</taxon>
        <taxon>Ecdysozoa</taxon>
        <taxon>Arthropoda</taxon>
        <taxon>Chelicerata</taxon>
        <taxon>Arachnida</taxon>
        <taxon>Acari</taxon>
        <taxon>Parasitiformes</taxon>
        <taxon>Ixodida</taxon>
        <taxon>Ixodoidea</taxon>
        <taxon>Ixodidae</taxon>
        <taxon>Ixodinae</taxon>
        <taxon>Ixodes</taxon>
    </lineage>
</organism>
<proteinExistence type="predicted"/>
<evidence type="ECO:0000313" key="2">
    <source>
        <dbReference type="Proteomes" id="UP000805193"/>
    </source>
</evidence>
<dbReference type="Proteomes" id="UP000805193">
    <property type="component" value="Unassembled WGS sequence"/>
</dbReference>
<keyword evidence="2" id="KW-1185">Reference proteome</keyword>
<gene>
    <name evidence="1" type="ORF">HPB47_004706</name>
</gene>
<comment type="caution">
    <text evidence="1">The sequence shown here is derived from an EMBL/GenBank/DDBJ whole genome shotgun (WGS) entry which is preliminary data.</text>
</comment>
<name>A0AC60PEX9_IXOPE</name>
<evidence type="ECO:0000313" key="1">
    <source>
        <dbReference type="EMBL" id="KAG0418612.1"/>
    </source>
</evidence>